<proteinExistence type="inferred from homology"/>
<dbReference type="InterPro" id="IPR036388">
    <property type="entry name" value="WH-like_DNA-bd_sf"/>
</dbReference>
<dbReference type="PRINTS" id="PR00364">
    <property type="entry name" value="DISEASERSIST"/>
</dbReference>
<evidence type="ECO:0000259" key="6">
    <source>
        <dbReference type="PROSITE" id="PS51755"/>
    </source>
</evidence>
<dbReference type="InterPro" id="IPR005158">
    <property type="entry name" value="BTAD"/>
</dbReference>
<evidence type="ECO:0000256" key="2">
    <source>
        <dbReference type="ARBA" id="ARBA00023015"/>
    </source>
</evidence>
<feature type="domain" description="OmpR/PhoB-type" evidence="6">
    <location>
        <begin position="1"/>
        <end position="97"/>
    </location>
</feature>
<dbReference type="SMART" id="SM01043">
    <property type="entry name" value="BTAD"/>
    <property type="match status" value="1"/>
</dbReference>
<dbReference type="SUPFAM" id="SSF46894">
    <property type="entry name" value="C-terminal effector domain of the bipartite response regulators"/>
    <property type="match status" value="1"/>
</dbReference>
<dbReference type="Proteomes" id="UP000019277">
    <property type="component" value="Unassembled WGS sequence"/>
</dbReference>
<dbReference type="SUPFAM" id="SSF48452">
    <property type="entry name" value="TPR-like"/>
    <property type="match status" value="2"/>
</dbReference>
<dbReference type="GO" id="GO:0003677">
    <property type="term" value="F:DNA binding"/>
    <property type="evidence" value="ECO:0007669"/>
    <property type="project" value="UniProtKB-UniRule"/>
</dbReference>
<dbReference type="InterPro" id="IPR016032">
    <property type="entry name" value="Sig_transdc_resp-reg_C-effctor"/>
</dbReference>
<dbReference type="CDD" id="cd15831">
    <property type="entry name" value="BTAD"/>
    <property type="match status" value="1"/>
</dbReference>
<comment type="caution">
    <text evidence="7">The sequence shown here is derived from an EMBL/GenBank/DDBJ whole genome shotgun (WGS) entry which is preliminary data.</text>
</comment>
<accession>W7J4S8</accession>
<dbReference type="GO" id="GO:0006355">
    <property type="term" value="P:regulation of DNA-templated transcription"/>
    <property type="evidence" value="ECO:0007669"/>
    <property type="project" value="InterPro"/>
</dbReference>
<comment type="similarity">
    <text evidence="1">Belongs to the AfsR/DnrI/RedD regulatory family.</text>
</comment>
<feature type="DNA-binding region" description="OmpR/PhoB-type" evidence="5">
    <location>
        <begin position="1"/>
        <end position="97"/>
    </location>
</feature>
<sequence length="917" mass="96177">MRVQVLGAVRAWSGTDEVNIGSPGRRALLTLLALADGHPLGMNGLIEALWGERSPRSAVNVVHTHVKHLRRVLEPARRPGSPARVLVRCGDGYALRLPDEALDLAQFRRLAASGAALCRAGEHRAATARLTSALELWAGPPGGGLAALAGNPAVTAAVREWLSAVLAHGEAALAAGEPAVAVPLLSRATAEAPLDESLHALLIRAHHATGDRSAAAAAFHRVRKDLAAELGLDPGPKLTAAYSEVLASRPAAAARVVAVVPKQLPPACGSFVLRDEVLAELDAVVADGDRGVPVAVVDGTAGVGKTTVVVHWAHGVADRFPDGQLFVDLRGFGPGAPLDPTDVLAGFTEVLGVPAGASSDLAARTGLFRSLLAGKRVLVVLDNARDADQVRPLLPGTAGCAAVVTSRSRLPGLLVGGARAVAVDLLAPAEAREMLAGRLGSTRVAAEPEAAERVIAACAGLPLALAVAAARATTTPLVDVVADLDEAGSLDALATGEPHSDIRVAFETSHRAVAEPAAGLLDLLGVHPLPELPLAAATALAGTPTTATRRCLRTLADARLVDDRGHGRFRLHDLLHDYARERAAELPARAAAAALDRLLDHYLHSTRAAARTFSPYTDTREVPAPAPGSEPLDFTDRAAATAWFAVEQEALVALVGTAEAAGRDRHVCELAVAQRFWLDRRGRWECMRALGEVALAAADRLGDPWLRGRCHRELVTAHMRLARWADGEHHLAAALRLLEEAADPVAYGQTLVNGAQMRRKQGRVEEALHDARTGLGLLVEAGHNGQALALSLVGSLLSQTGAHVEALAAHERALHLQRQLGYRFGEADTLLAMGTVRHNTGDNEGARACHRRAVELFGEAGDQFCVADSLLRLGDDEHALGHTADARANWEQSLSILTGLRNPLADTARLRLSETSG</sequence>
<dbReference type="AlphaFoldDB" id="W7J4S8"/>
<keyword evidence="2" id="KW-0805">Transcription regulation</keyword>
<dbReference type="SMART" id="SM00028">
    <property type="entry name" value="TPR"/>
    <property type="match status" value="3"/>
</dbReference>
<dbReference type="STRING" id="909613.UO65_3650"/>
<dbReference type="InterPro" id="IPR001867">
    <property type="entry name" value="OmpR/PhoB-type_DNA-bd"/>
</dbReference>
<dbReference type="GO" id="GO:0000160">
    <property type="term" value="P:phosphorelay signal transduction system"/>
    <property type="evidence" value="ECO:0007669"/>
    <property type="project" value="InterPro"/>
</dbReference>
<keyword evidence="8" id="KW-1185">Reference proteome</keyword>
<gene>
    <name evidence="7" type="ORF">UO65_3650</name>
</gene>
<dbReference type="eggNOG" id="COG3629">
    <property type="taxonomic scope" value="Bacteria"/>
</dbReference>
<evidence type="ECO:0000313" key="7">
    <source>
        <dbReference type="EMBL" id="EWC61079.1"/>
    </source>
</evidence>
<evidence type="ECO:0000313" key="8">
    <source>
        <dbReference type="Proteomes" id="UP000019277"/>
    </source>
</evidence>
<dbReference type="Pfam" id="PF03704">
    <property type="entry name" value="BTAD"/>
    <property type="match status" value="1"/>
</dbReference>
<dbReference type="InterPro" id="IPR051677">
    <property type="entry name" value="AfsR-DnrI-RedD_regulator"/>
</dbReference>
<dbReference type="EMBL" id="AYXG01000131">
    <property type="protein sequence ID" value="EWC61079.1"/>
    <property type="molecule type" value="Genomic_DNA"/>
</dbReference>
<dbReference type="Gene3D" id="1.10.10.10">
    <property type="entry name" value="Winged helix-like DNA-binding domain superfamily/Winged helix DNA-binding domain"/>
    <property type="match status" value="1"/>
</dbReference>
<keyword evidence="4" id="KW-0804">Transcription</keyword>
<dbReference type="Pfam" id="PF13424">
    <property type="entry name" value="TPR_12"/>
    <property type="match status" value="1"/>
</dbReference>
<reference evidence="7 8" key="1">
    <citation type="journal article" date="2014" name="Genome Announc.">
        <title>Draft Genome Sequence of the Antitrypanosomally Active Sponge-Associated Bacterium Actinokineospora sp. Strain EG49.</title>
        <authorList>
            <person name="Harjes J."/>
            <person name="Ryu T."/>
            <person name="Abdelmohsen U.R."/>
            <person name="Moitinho-Silva L."/>
            <person name="Horn H."/>
            <person name="Ravasi T."/>
            <person name="Hentschel U."/>
        </authorList>
    </citation>
    <scope>NUCLEOTIDE SEQUENCE [LARGE SCALE GENOMIC DNA]</scope>
    <source>
        <strain evidence="7 8">EG49</strain>
    </source>
</reference>
<dbReference type="PATRIC" id="fig|909613.9.peg.3651"/>
<dbReference type="InterPro" id="IPR027417">
    <property type="entry name" value="P-loop_NTPase"/>
</dbReference>
<dbReference type="InterPro" id="IPR011990">
    <property type="entry name" value="TPR-like_helical_dom_sf"/>
</dbReference>
<organism evidence="7 8">
    <name type="scientific">Actinokineospora spheciospongiae</name>
    <dbReference type="NCBI Taxonomy" id="909613"/>
    <lineage>
        <taxon>Bacteria</taxon>
        <taxon>Bacillati</taxon>
        <taxon>Actinomycetota</taxon>
        <taxon>Actinomycetes</taxon>
        <taxon>Pseudonocardiales</taxon>
        <taxon>Pseudonocardiaceae</taxon>
        <taxon>Actinokineospora</taxon>
    </lineage>
</organism>
<dbReference type="GO" id="GO:0043531">
    <property type="term" value="F:ADP binding"/>
    <property type="evidence" value="ECO:0007669"/>
    <property type="project" value="InterPro"/>
</dbReference>
<dbReference type="PROSITE" id="PS51755">
    <property type="entry name" value="OMPR_PHOB"/>
    <property type="match status" value="1"/>
</dbReference>
<protein>
    <submittedName>
        <fullName evidence="7">Transcriptional regulator, SARP family</fullName>
    </submittedName>
</protein>
<dbReference type="Pfam" id="PF00486">
    <property type="entry name" value="Trans_reg_C"/>
    <property type="match status" value="1"/>
</dbReference>
<dbReference type="InterPro" id="IPR019734">
    <property type="entry name" value="TPR_rpt"/>
</dbReference>
<name>W7J4S8_9PSEU</name>
<evidence type="ECO:0000256" key="5">
    <source>
        <dbReference type="PROSITE-ProRule" id="PRU01091"/>
    </source>
</evidence>
<evidence type="ECO:0000256" key="3">
    <source>
        <dbReference type="ARBA" id="ARBA00023125"/>
    </source>
</evidence>
<dbReference type="PROSITE" id="PS50890">
    <property type="entry name" value="PUA"/>
    <property type="match status" value="1"/>
</dbReference>
<evidence type="ECO:0000256" key="1">
    <source>
        <dbReference type="ARBA" id="ARBA00005820"/>
    </source>
</evidence>
<evidence type="ECO:0000256" key="4">
    <source>
        <dbReference type="ARBA" id="ARBA00023163"/>
    </source>
</evidence>
<dbReference type="Gene3D" id="1.25.40.10">
    <property type="entry name" value="Tetratricopeptide repeat domain"/>
    <property type="match status" value="2"/>
</dbReference>
<dbReference type="PANTHER" id="PTHR35807:SF1">
    <property type="entry name" value="TRANSCRIPTIONAL REGULATOR REDD"/>
    <property type="match status" value="1"/>
</dbReference>
<dbReference type="SUPFAM" id="SSF52540">
    <property type="entry name" value="P-loop containing nucleoside triphosphate hydrolases"/>
    <property type="match status" value="1"/>
</dbReference>
<dbReference type="RefSeq" id="WP_035284004.1">
    <property type="nucleotide sequence ID" value="NZ_AYXG01000131.1"/>
</dbReference>
<dbReference type="eggNOG" id="COG3903">
    <property type="taxonomic scope" value="Bacteria"/>
</dbReference>
<dbReference type="OrthoDB" id="134712at2"/>
<dbReference type="SMART" id="SM00862">
    <property type="entry name" value="Trans_reg_C"/>
    <property type="match status" value="1"/>
</dbReference>
<keyword evidence="3 5" id="KW-0238">DNA-binding</keyword>
<dbReference type="Gene3D" id="3.40.50.300">
    <property type="entry name" value="P-loop containing nucleotide triphosphate hydrolases"/>
    <property type="match status" value="1"/>
</dbReference>
<dbReference type="PANTHER" id="PTHR35807">
    <property type="entry name" value="TRANSCRIPTIONAL REGULATOR REDD-RELATED"/>
    <property type="match status" value="1"/>
</dbReference>